<sequence length="109" mass="12465">MNAEQSAVCDVLISVFEAHGARVPLAICENISRRAFPFYPGGGRSSYARKRRALSVGRCHRCYRVWPPFYYTTRCDNKTCVPGFSFNKKIQEFILWGVTEVIPHPGFNF</sequence>
<evidence type="ECO:0000256" key="7">
    <source>
        <dbReference type="ARBA" id="ARBA00022771"/>
    </source>
</evidence>
<evidence type="ECO:0000256" key="5">
    <source>
        <dbReference type="ARBA" id="ARBA00022632"/>
    </source>
</evidence>
<dbReference type="GO" id="GO:0003677">
    <property type="term" value="F:DNA binding"/>
    <property type="evidence" value="ECO:0007669"/>
    <property type="project" value="UniProtKB-KW"/>
</dbReference>
<evidence type="ECO:0000256" key="9">
    <source>
        <dbReference type="ARBA" id="ARBA00023125"/>
    </source>
</evidence>
<dbReference type="GO" id="GO:0052170">
    <property type="term" value="P:symbiont-mediated suppression of host innate immune response"/>
    <property type="evidence" value="ECO:0007669"/>
    <property type="project" value="UniProtKB-KW"/>
</dbReference>
<dbReference type="GO" id="GO:0008270">
    <property type="term" value="F:zinc ion binding"/>
    <property type="evidence" value="ECO:0007669"/>
    <property type="project" value="UniProtKB-KW"/>
</dbReference>
<evidence type="ECO:0000256" key="8">
    <source>
        <dbReference type="ARBA" id="ARBA00022833"/>
    </source>
</evidence>
<evidence type="ECO:0000256" key="6">
    <source>
        <dbReference type="ARBA" id="ARBA00022723"/>
    </source>
</evidence>
<reference evidence="11" key="1">
    <citation type="journal article" date="2015" name="Cytologia">
        <title>Complete Genome Sequence of a Japanese Isolate of Daphne virus S.</title>
        <authorList>
            <person name="Fujita N."/>
            <person name="Komatsu K."/>
            <person name="Neriya Y."/>
            <person name="Kagiwada S."/>
            <person name="Hara S."/>
            <person name="Miyazaki A."/>
            <person name="Netsu O."/>
            <person name="Hashimoto M."/>
            <person name="Yamaji Y."/>
            <person name="Namba S."/>
        </authorList>
    </citation>
    <scope>NUCLEOTIDE SEQUENCE</scope>
    <source>
        <strain evidence="11">JP</strain>
    </source>
</reference>
<keyword evidence="6" id="KW-0479">Metal-binding</keyword>
<evidence type="ECO:0000313" key="11">
    <source>
        <dbReference type="EMBL" id="BAU20383.1"/>
    </source>
</evidence>
<evidence type="ECO:0000256" key="4">
    <source>
        <dbReference type="ARBA" id="ARBA00022581"/>
    </source>
</evidence>
<keyword evidence="7" id="KW-0863">Zinc-finger</keyword>
<dbReference type="GO" id="GO:0006355">
    <property type="term" value="P:regulation of DNA-templated transcription"/>
    <property type="evidence" value="ECO:0007669"/>
    <property type="project" value="InterPro"/>
</dbReference>
<accession>A0A0U5AHV5</accession>
<keyword evidence="5" id="KW-1090">Inhibition of host innate immune response by virus</keyword>
<comment type="similarity">
    <text evidence="1">Belongs to the carlaviruses nucleic acid-binding protein family.</text>
</comment>
<proteinExistence type="inferred from homology"/>
<keyword evidence="4" id="KW-0945">Host-virus interaction</keyword>
<evidence type="ECO:0000256" key="10">
    <source>
        <dbReference type="ARBA" id="ARBA00023280"/>
    </source>
</evidence>
<name>A0A0U5AHV5_9VIRU</name>
<dbReference type="InterPro" id="IPR002568">
    <property type="entry name" value="Carla-bd"/>
</dbReference>
<keyword evidence="3" id="KW-0941">Suppressor of RNA silencing</keyword>
<dbReference type="EMBL" id="AB889483">
    <property type="protein sequence ID" value="BAU20383.1"/>
    <property type="molecule type" value="Genomic_RNA"/>
</dbReference>
<evidence type="ECO:0000256" key="1">
    <source>
        <dbReference type="ARBA" id="ARBA00006158"/>
    </source>
</evidence>
<evidence type="ECO:0000256" key="2">
    <source>
        <dbReference type="ARBA" id="ARBA00017202"/>
    </source>
</evidence>
<organism evidence="11">
    <name type="scientific">Daphne virus S</name>
    <dbReference type="NCBI Taxonomy" id="216614"/>
    <lineage>
        <taxon>Viruses</taxon>
        <taxon>Riboviria</taxon>
        <taxon>Orthornavirae</taxon>
        <taxon>Kitrinoviricota</taxon>
        <taxon>Alsuviricetes</taxon>
        <taxon>Tymovirales</taxon>
        <taxon>Betaflexiviridae</taxon>
        <taxon>Quinvirinae</taxon>
        <taxon>Carlavirus</taxon>
        <taxon>Carlavirus sigmadaphnis</taxon>
    </lineage>
</organism>
<evidence type="ECO:0000256" key="3">
    <source>
        <dbReference type="ARBA" id="ARBA00022463"/>
    </source>
</evidence>
<keyword evidence="10" id="KW-0899">Viral immunoevasion</keyword>
<keyword evidence="8" id="KW-0862">Zinc</keyword>
<dbReference type="Pfam" id="PF01623">
    <property type="entry name" value="Carla_C4"/>
    <property type="match status" value="1"/>
</dbReference>
<keyword evidence="9" id="KW-0238">DNA-binding</keyword>
<protein>
    <recommendedName>
        <fullName evidence="2">RNA silencing suppressor</fullName>
    </recommendedName>
</protein>